<dbReference type="InterPro" id="IPR018490">
    <property type="entry name" value="cNMP-bd_dom_sf"/>
</dbReference>
<dbReference type="PROSITE" id="PS50042">
    <property type="entry name" value="CNMP_BINDING_3"/>
    <property type="match status" value="1"/>
</dbReference>
<keyword evidence="7 11" id="KW-1133">Transmembrane helix</keyword>
<feature type="domain" description="Cyclic nucleotide-binding" evidence="13">
    <location>
        <begin position="420"/>
        <end position="539"/>
    </location>
</feature>
<reference evidence="14 15" key="1">
    <citation type="journal article" date="2014" name="Nat. Commun.">
        <title>Klebsormidium flaccidum genome reveals primary factors for plant terrestrial adaptation.</title>
        <authorList>
            <person name="Hori K."/>
            <person name="Maruyama F."/>
            <person name="Fujisawa T."/>
            <person name="Togashi T."/>
            <person name="Yamamoto N."/>
            <person name="Seo M."/>
            <person name="Sato S."/>
            <person name="Yamada T."/>
            <person name="Mori H."/>
            <person name="Tajima N."/>
            <person name="Moriyama T."/>
            <person name="Ikeuchi M."/>
            <person name="Watanabe M."/>
            <person name="Wada H."/>
            <person name="Kobayashi K."/>
            <person name="Saito M."/>
            <person name="Masuda T."/>
            <person name="Sasaki-Sekimoto Y."/>
            <person name="Mashiguchi K."/>
            <person name="Awai K."/>
            <person name="Shimojima M."/>
            <person name="Masuda S."/>
            <person name="Iwai M."/>
            <person name="Nobusawa T."/>
            <person name="Narise T."/>
            <person name="Kondo S."/>
            <person name="Saito H."/>
            <person name="Sato R."/>
            <person name="Murakawa M."/>
            <person name="Ihara Y."/>
            <person name="Oshima-Yamada Y."/>
            <person name="Ohtaka K."/>
            <person name="Satoh M."/>
            <person name="Sonobe K."/>
            <person name="Ishii M."/>
            <person name="Ohtani R."/>
            <person name="Kanamori-Sato M."/>
            <person name="Honoki R."/>
            <person name="Miyazaki D."/>
            <person name="Mochizuki H."/>
            <person name="Umetsu J."/>
            <person name="Higashi K."/>
            <person name="Shibata D."/>
            <person name="Kamiya Y."/>
            <person name="Sato N."/>
            <person name="Nakamura Y."/>
            <person name="Tabata S."/>
            <person name="Ida S."/>
            <person name="Kurokawa K."/>
            <person name="Ohta H."/>
        </authorList>
    </citation>
    <scope>NUCLEOTIDE SEQUENCE [LARGE SCALE GENOMIC DNA]</scope>
    <source>
        <strain evidence="14 15">NIES-2285</strain>
    </source>
</reference>
<dbReference type="SUPFAM" id="SSF48403">
    <property type="entry name" value="Ankyrin repeat"/>
    <property type="match status" value="1"/>
</dbReference>
<keyword evidence="3" id="KW-0813">Transport</keyword>
<dbReference type="InterPro" id="IPR036770">
    <property type="entry name" value="Ankyrin_rpt-contain_sf"/>
</dbReference>
<evidence type="ECO:0000256" key="2">
    <source>
        <dbReference type="ARBA" id="ARBA00007929"/>
    </source>
</evidence>
<dbReference type="PANTHER" id="PTHR45743">
    <property type="entry name" value="POTASSIUM CHANNEL AKT1"/>
    <property type="match status" value="1"/>
</dbReference>
<feature type="transmembrane region" description="Helical" evidence="11">
    <location>
        <begin position="95"/>
        <end position="120"/>
    </location>
</feature>
<comment type="similarity">
    <text evidence="2">Belongs to the potassium channel family. Plant (TC 1.A.1.4) subfamily.</text>
</comment>
<dbReference type="PROSITE" id="PS00888">
    <property type="entry name" value="CNMP_BINDING_1"/>
    <property type="match status" value="1"/>
</dbReference>
<keyword evidence="6" id="KW-0851">Voltage-gated channel</keyword>
<feature type="repeat" description="ANK" evidence="10">
    <location>
        <begin position="633"/>
        <end position="665"/>
    </location>
</feature>
<keyword evidence="8" id="KW-0406">Ion transport</keyword>
<evidence type="ECO:0000256" key="3">
    <source>
        <dbReference type="ARBA" id="ARBA00022448"/>
    </source>
</evidence>
<dbReference type="InterPro" id="IPR005821">
    <property type="entry name" value="Ion_trans_dom"/>
</dbReference>
<dbReference type="GO" id="GO:0034702">
    <property type="term" value="C:monoatomic ion channel complex"/>
    <property type="evidence" value="ECO:0007669"/>
    <property type="project" value="UniProtKB-KW"/>
</dbReference>
<keyword evidence="5" id="KW-0630">Potassium</keyword>
<dbReference type="PROSITE" id="PS50297">
    <property type="entry name" value="ANK_REP_REGION"/>
    <property type="match status" value="3"/>
</dbReference>
<dbReference type="OMA" id="WHNSSAL"/>
<dbReference type="EMBL" id="DF237322">
    <property type="protein sequence ID" value="GAQ87724.1"/>
    <property type="molecule type" value="Genomic_DNA"/>
</dbReference>
<dbReference type="Pfam" id="PF00027">
    <property type="entry name" value="cNMP_binding"/>
    <property type="match status" value="1"/>
</dbReference>
<keyword evidence="12" id="KW-0732">Signal</keyword>
<dbReference type="Proteomes" id="UP000054558">
    <property type="component" value="Unassembled WGS sequence"/>
</dbReference>
<organism evidence="14 15">
    <name type="scientific">Klebsormidium nitens</name>
    <name type="common">Green alga</name>
    <name type="synonym">Ulothrix nitens</name>
    <dbReference type="NCBI Taxonomy" id="105231"/>
    <lineage>
        <taxon>Eukaryota</taxon>
        <taxon>Viridiplantae</taxon>
        <taxon>Streptophyta</taxon>
        <taxon>Klebsormidiophyceae</taxon>
        <taxon>Klebsormidiales</taxon>
        <taxon>Klebsormidiaceae</taxon>
        <taxon>Klebsormidium</taxon>
    </lineage>
</organism>
<evidence type="ECO:0000256" key="5">
    <source>
        <dbReference type="ARBA" id="ARBA00022826"/>
    </source>
</evidence>
<dbReference type="SUPFAM" id="SSF81324">
    <property type="entry name" value="Voltage-gated potassium channels"/>
    <property type="match status" value="1"/>
</dbReference>
<feature type="repeat" description="ANK" evidence="10">
    <location>
        <begin position="600"/>
        <end position="632"/>
    </location>
</feature>
<feature type="chain" id="PRO_5012530667" evidence="12">
    <location>
        <begin position="21"/>
        <end position="762"/>
    </location>
</feature>
<proteinExistence type="inferred from homology"/>
<evidence type="ECO:0000313" key="15">
    <source>
        <dbReference type="Proteomes" id="UP000054558"/>
    </source>
</evidence>
<dbReference type="STRING" id="105231.A0A1Y1I9T0"/>
<keyword evidence="9 11" id="KW-0472">Membrane</keyword>
<evidence type="ECO:0000256" key="8">
    <source>
        <dbReference type="ARBA" id="ARBA00023065"/>
    </source>
</evidence>
<evidence type="ECO:0000259" key="13">
    <source>
        <dbReference type="PROSITE" id="PS50042"/>
    </source>
</evidence>
<name>A0A1Y1I9T0_KLENI</name>
<evidence type="ECO:0000256" key="7">
    <source>
        <dbReference type="ARBA" id="ARBA00022989"/>
    </source>
</evidence>
<dbReference type="SMART" id="SM00100">
    <property type="entry name" value="cNMP"/>
    <property type="match status" value="1"/>
</dbReference>
<dbReference type="Gene3D" id="1.25.40.20">
    <property type="entry name" value="Ankyrin repeat-containing domain"/>
    <property type="match status" value="2"/>
</dbReference>
<dbReference type="Pfam" id="PF00520">
    <property type="entry name" value="Ion_trans"/>
    <property type="match status" value="1"/>
</dbReference>
<evidence type="ECO:0000256" key="11">
    <source>
        <dbReference type="SAM" id="Phobius"/>
    </source>
</evidence>
<dbReference type="InterPro" id="IPR000595">
    <property type="entry name" value="cNMP-bd_dom"/>
</dbReference>
<gene>
    <name evidence="14" type="ORF">KFL_003730010</name>
</gene>
<evidence type="ECO:0000256" key="4">
    <source>
        <dbReference type="ARBA" id="ARBA00022692"/>
    </source>
</evidence>
<dbReference type="InterPro" id="IPR018488">
    <property type="entry name" value="cNMP-bd_CS"/>
</dbReference>
<evidence type="ECO:0000256" key="10">
    <source>
        <dbReference type="PROSITE-ProRule" id="PRU00023"/>
    </source>
</evidence>
<protein>
    <submittedName>
        <fullName evidence="14">K+-channel ERG and related proteins</fullName>
    </submittedName>
</protein>
<keyword evidence="5" id="KW-0633">Potassium transport</keyword>
<keyword evidence="15" id="KW-1185">Reference proteome</keyword>
<comment type="subcellular location">
    <subcellularLocation>
        <location evidence="1">Membrane</location>
        <topology evidence="1">Multi-pass membrane protein</topology>
    </subcellularLocation>
</comment>
<dbReference type="GO" id="GO:0005249">
    <property type="term" value="F:voltage-gated potassium channel activity"/>
    <property type="evidence" value="ECO:0007669"/>
    <property type="project" value="InterPro"/>
</dbReference>
<evidence type="ECO:0000256" key="6">
    <source>
        <dbReference type="ARBA" id="ARBA00022882"/>
    </source>
</evidence>
<evidence type="ECO:0000313" key="14">
    <source>
        <dbReference type="EMBL" id="GAQ87724.1"/>
    </source>
</evidence>
<keyword evidence="10" id="KW-0040">ANK repeat</keyword>
<dbReference type="PROSITE" id="PS50088">
    <property type="entry name" value="ANK_REPEAT"/>
    <property type="match status" value="3"/>
</dbReference>
<feature type="repeat" description="ANK" evidence="10">
    <location>
        <begin position="697"/>
        <end position="729"/>
    </location>
</feature>
<dbReference type="InterPro" id="IPR045319">
    <property type="entry name" value="KAT/AKT"/>
</dbReference>
<keyword evidence="4 11" id="KW-0812">Transmembrane</keyword>
<keyword evidence="6" id="KW-0407">Ion channel</keyword>
<dbReference type="OrthoDB" id="426293at2759"/>
<dbReference type="CDD" id="cd00038">
    <property type="entry name" value="CAP_ED"/>
    <property type="match status" value="1"/>
</dbReference>
<dbReference type="Gene3D" id="1.10.287.70">
    <property type="match status" value="1"/>
</dbReference>
<dbReference type="Pfam" id="PF12796">
    <property type="entry name" value="Ank_2"/>
    <property type="match status" value="2"/>
</dbReference>
<dbReference type="InterPro" id="IPR014710">
    <property type="entry name" value="RmlC-like_jellyroll"/>
</dbReference>
<feature type="transmembrane region" description="Helical" evidence="11">
    <location>
        <begin position="169"/>
        <end position="191"/>
    </location>
</feature>
<dbReference type="Gene3D" id="2.60.120.10">
    <property type="entry name" value="Jelly Rolls"/>
    <property type="match status" value="1"/>
</dbReference>
<dbReference type="SMART" id="SM00248">
    <property type="entry name" value="ANK"/>
    <property type="match status" value="4"/>
</dbReference>
<sequence length="762" mass="82283">MSQLALSAGQELIIMALAAASSVELAGYKAADPDVDDSSGVLIDTADERRKSFASEGSEPQGEEDKWTSIFSSGQEDPQWARLERGIIHPHSRKYTIWSGVNAVLVAYWTFATWLIWGFIGRPSLALVVVQAVISCFFGLDIFVRFRVSYLDTKTLTWVQDPNKIAKRYLLRGFLFDALSILPIDLVFYIASSHSAEGYLGDWLRTLALLRMVRLTDTFNFFARFEKDGQSVYKSLKFFKLGMLVFLSAHIAACMLWFICRQEVRHSGDPTGCMFGATSEDWQQWPLYKKWVTSFYWSVLTVSSIGYGDYMPVTQFERLVVCAYEIFGLGVLSYCLGSMEVMLVRETDRTGRYHDKVRALNDYALRKSLPGALKGALKQHLVLEMAVDKVRPDVLNAFPHHLKAKVLRSQYKDLVARTALFHGTSPQFLDQVVGEMSLEIQLPNTAVVTAGDVAESLYVVVRGTLTRETAAGQPVAGGGALGAGGVFGKVAVLYAVPQVATVRTAEVCELLRVDKATLTRILRAYPEDNRHMLANMTRRAQAARSAGDGAQGLAVELSSVLEAQDAEVTRRLCNTAARGNAERLRELLVAPGASNGADYDGRAPLHFAAAAGHAGCVDVLAKAGADVNAQDHLGRTPLLEAVLGGHVECVAALRAAGAGLNLKEPGRTLCHVVATGATVSLAALLECGADPNATNYDGRTALHVAAVKGAEEAAQLLLHAGAGPHVAPKGVPSPREEAEAAGQTNLVRLFDQAGAGIAALSG</sequence>
<dbReference type="SUPFAM" id="SSF51206">
    <property type="entry name" value="cAMP-binding domain-like"/>
    <property type="match status" value="1"/>
</dbReference>
<evidence type="ECO:0000256" key="9">
    <source>
        <dbReference type="ARBA" id="ARBA00023136"/>
    </source>
</evidence>
<dbReference type="AlphaFoldDB" id="A0A1Y1I9T0"/>
<accession>A0A1Y1I9T0</accession>
<evidence type="ECO:0000256" key="1">
    <source>
        <dbReference type="ARBA" id="ARBA00004141"/>
    </source>
</evidence>
<feature type="transmembrane region" description="Helical" evidence="11">
    <location>
        <begin position="238"/>
        <end position="259"/>
    </location>
</feature>
<keyword evidence="5" id="KW-0631">Potassium channel</keyword>
<evidence type="ECO:0000256" key="12">
    <source>
        <dbReference type="SAM" id="SignalP"/>
    </source>
</evidence>
<feature type="signal peptide" evidence="12">
    <location>
        <begin position="1"/>
        <end position="20"/>
    </location>
</feature>
<feature type="transmembrane region" description="Helical" evidence="11">
    <location>
        <begin position="126"/>
        <end position="148"/>
    </location>
</feature>
<dbReference type="InterPro" id="IPR002110">
    <property type="entry name" value="Ankyrin_rpt"/>
</dbReference>
<dbReference type="PANTHER" id="PTHR45743:SF2">
    <property type="entry name" value="POTASSIUM CHANNEL AKT1"/>
    <property type="match status" value="1"/>
</dbReference>